<dbReference type="PANTHER" id="PTHR43861">
    <property type="entry name" value="TRANS-ACONITATE 2-METHYLTRANSFERASE-RELATED"/>
    <property type="match status" value="1"/>
</dbReference>
<dbReference type="PANTHER" id="PTHR43861:SF1">
    <property type="entry name" value="TRANS-ACONITATE 2-METHYLTRANSFERASE"/>
    <property type="match status" value="1"/>
</dbReference>
<dbReference type="Proteomes" id="UP000324209">
    <property type="component" value="Chromosome"/>
</dbReference>
<dbReference type="Pfam" id="PF13649">
    <property type="entry name" value="Methyltransf_25"/>
    <property type="match status" value="1"/>
</dbReference>
<evidence type="ECO:0000259" key="3">
    <source>
        <dbReference type="Pfam" id="PF13649"/>
    </source>
</evidence>
<gene>
    <name evidence="4" type="ORF">EXM22_05350</name>
</gene>
<dbReference type="AlphaFoldDB" id="A0A5C1QMQ6"/>
<name>A0A5C1QMQ6_9SPIO</name>
<dbReference type="EMBL" id="CP036150">
    <property type="protein sequence ID" value="QEN07442.1"/>
    <property type="molecule type" value="Genomic_DNA"/>
</dbReference>
<dbReference type="Gene3D" id="2.20.25.110">
    <property type="entry name" value="S-adenosyl-L-methionine-dependent methyltransferases"/>
    <property type="match status" value="1"/>
</dbReference>
<evidence type="ECO:0000256" key="1">
    <source>
        <dbReference type="ARBA" id="ARBA00022603"/>
    </source>
</evidence>
<evidence type="ECO:0000313" key="4">
    <source>
        <dbReference type="EMBL" id="QEN07442.1"/>
    </source>
</evidence>
<organism evidence="4 5">
    <name type="scientific">Oceanispirochaeta crateris</name>
    <dbReference type="NCBI Taxonomy" id="2518645"/>
    <lineage>
        <taxon>Bacteria</taxon>
        <taxon>Pseudomonadati</taxon>
        <taxon>Spirochaetota</taxon>
        <taxon>Spirochaetia</taxon>
        <taxon>Spirochaetales</taxon>
        <taxon>Spirochaetaceae</taxon>
        <taxon>Oceanispirochaeta</taxon>
    </lineage>
</organism>
<proteinExistence type="predicted"/>
<feature type="domain" description="Methyltransferase" evidence="3">
    <location>
        <begin position="50"/>
        <end position="144"/>
    </location>
</feature>
<evidence type="ECO:0000313" key="5">
    <source>
        <dbReference type="Proteomes" id="UP000324209"/>
    </source>
</evidence>
<dbReference type="CDD" id="cd02440">
    <property type="entry name" value="AdoMet_MTases"/>
    <property type="match status" value="1"/>
</dbReference>
<dbReference type="OrthoDB" id="9811589at2"/>
<dbReference type="GO" id="GO:0032259">
    <property type="term" value="P:methylation"/>
    <property type="evidence" value="ECO:0007669"/>
    <property type="project" value="UniProtKB-KW"/>
</dbReference>
<dbReference type="Gene3D" id="3.40.50.150">
    <property type="entry name" value="Vaccinia Virus protein VP39"/>
    <property type="match status" value="1"/>
</dbReference>
<dbReference type="InterPro" id="IPR029063">
    <property type="entry name" value="SAM-dependent_MTases_sf"/>
</dbReference>
<dbReference type="InterPro" id="IPR041698">
    <property type="entry name" value="Methyltransf_25"/>
</dbReference>
<evidence type="ECO:0000256" key="2">
    <source>
        <dbReference type="ARBA" id="ARBA00022679"/>
    </source>
</evidence>
<dbReference type="SUPFAM" id="SSF53335">
    <property type="entry name" value="S-adenosyl-L-methionine-dependent methyltransferases"/>
    <property type="match status" value="1"/>
</dbReference>
<reference evidence="4 5" key="1">
    <citation type="submission" date="2019-02" db="EMBL/GenBank/DDBJ databases">
        <title>Complete Genome Sequence and Methylome Analysis of free living Spirochaetas.</title>
        <authorList>
            <person name="Fomenkov A."/>
            <person name="Dubinina G."/>
            <person name="Leshcheva N."/>
            <person name="Mikheeva N."/>
            <person name="Grabovich M."/>
            <person name="Vincze T."/>
            <person name="Roberts R.J."/>
        </authorList>
    </citation>
    <scope>NUCLEOTIDE SEQUENCE [LARGE SCALE GENOMIC DNA]</scope>
    <source>
        <strain evidence="4 5">K2</strain>
    </source>
</reference>
<keyword evidence="5" id="KW-1185">Reference proteome</keyword>
<accession>A0A5C1QMQ6</accession>
<dbReference type="GO" id="GO:0008168">
    <property type="term" value="F:methyltransferase activity"/>
    <property type="evidence" value="ECO:0007669"/>
    <property type="project" value="UniProtKB-KW"/>
</dbReference>
<protein>
    <submittedName>
        <fullName evidence="4">Class I SAM-dependent methyltransferase</fullName>
    </submittedName>
</protein>
<keyword evidence="2 4" id="KW-0808">Transferase</keyword>
<sequence>MQKKENSWFSDEWFWKTYGPIMFDDQRLKNSVYEVERIMELCGIKKNDNVLDCCCGLGRHSLELAQKGCRVSGLDLSQGYLDLAKAEAEKRSLKVDFIHKDARTIDYENQFDAIINMFTSFGYFDDPDEDLELLRKLHRALKPGASLFMEMMGKEILARDFEERTWFEREGIKIMLEYSVDLNWTELCNRWLFYKDDVMTEYSFSHRIFSASEMAAMLWKAGFSTIEIFGSFEKDLYDHNAKNLILIAHKDAD</sequence>
<dbReference type="KEGG" id="ock:EXM22_05350"/>
<dbReference type="RefSeq" id="WP_149485522.1">
    <property type="nucleotide sequence ID" value="NZ_CP036150.1"/>
</dbReference>
<keyword evidence="1 4" id="KW-0489">Methyltransferase</keyword>